<dbReference type="Gene3D" id="2.60.120.600">
    <property type="entry name" value="Domain of unknown function DUF1214, C-terminal domain"/>
    <property type="match status" value="1"/>
</dbReference>
<dbReference type="Pfam" id="PF06742">
    <property type="entry name" value="DUF1214"/>
    <property type="match status" value="1"/>
</dbReference>
<dbReference type="InterPro" id="IPR010621">
    <property type="entry name" value="DUF1214"/>
</dbReference>
<feature type="domain" description="DUF1214" evidence="1">
    <location>
        <begin position="404"/>
        <end position="509"/>
    </location>
</feature>
<dbReference type="Gene3D" id="2.60.40.1610">
    <property type="entry name" value="Domain of unknown function DUF1254"/>
    <property type="match status" value="1"/>
</dbReference>
<dbReference type="AlphaFoldDB" id="A0A6B3L5F7"/>
<proteinExistence type="predicted"/>
<evidence type="ECO:0000313" key="4">
    <source>
        <dbReference type="Proteomes" id="UP000475117"/>
    </source>
</evidence>
<feature type="domain" description="DUF1254" evidence="2">
    <location>
        <begin position="113"/>
        <end position="249"/>
    </location>
</feature>
<keyword evidence="4" id="KW-1185">Reference proteome</keyword>
<dbReference type="Proteomes" id="UP000475117">
    <property type="component" value="Chromosome"/>
</dbReference>
<sequence length="526" mass="58220">MKTSQLAVIAALSSLAIHPLSADPEVPKGYNTIIPPEILTPDKVDTAYLGELVFDDGRPSEETSQKLYDHLVYLRAVEVFLNWMPACSIEALRVGHLQAGVTEAHHVGITEDLMDSNPLFLTGNTDTVYASAMLDLERDGPTVVEIPPNCGPGTVNDAFFRFVVDMGAPGPDRGQGGKYLILPPDYIGMPIAFSQAGQVVPVTVEGKTESYYVVQSPSYTNWLILRGFLVDGKPDASVKMFKDGLKIYPLKDAKRPPQMKFLNLSKKVLNTIHANNEMFYEELNHVIQKEPVGLVDPELRGLAAAIGIEKGKPFKPDARTAELLKEAAAVGNGMARAISFDARDPAAFIYEDSQWKTAFIGGDYRWLKDGGHGGRYQDARTMFFYFATVNTPAMAAKMVGVGSQYAWIDRDKEGDFLNGSETYRLNIPADVPAKDFWSVVVYDPQTRSQLQTDQPLPSLNSKKSEYETNADGSVDLYFGPRAPEGKEANWIQTVRGKGWFAILRIYGPLESWFDQSWKPGEIELME</sequence>
<reference evidence="3 4" key="1">
    <citation type="submission" date="2020-12" db="EMBL/GenBank/DDBJ databases">
        <title>Sulforoseuscoccus oceanibium gen. nov., sp. nov., a representative of the phylum Verrucomicrobia with special cytoplasmic membrane, and proposal of Sulforoseuscoccusaceae fam. nov.</title>
        <authorList>
            <person name="Xi F."/>
        </authorList>
    </citation>
    <scope>NUCLEOTIDE SEQUENCE [LARGE SCALE GENOMIC DNA]</scope>
    <source>
        <strain evidence="3 4">T37</strain>
    </source>
</reference>
<dbReference type="Gene3D" id="1.10.3360.10">
    <property type="entry name" value="VPA0735-like domain"/>
    <property type="match status" value="1"/>
</dbReference>
<dbReference type="KEGG" id="soa:G3M56_011910"/>
<protein>
    <submittedName>
        <fullName evidence="3">DUF1254 domain-containing protein</fullName>
    </submittedName>
</protein>
<evidence type="ECO:0000259" key="1">
    <source>
        <dbReference type="Pfam" id="PF06742"/>
    </source>
</evidence>
<evidence type="ECO:0000313" key="3">
    <source>
        <dbReference type="EMBL" id="QQL44579.1"/>
    </source>
</evidence>
<dbReference type="SUPFAM" id="SSF160935">
    <property type="entry name" value="VPA0735-like"/>
    <property type="match status" value="1"/>
</dbReference>
<dbReference type="EMBL" id="CP066776">
    <property type="protein sequence ID" value="QQL44579.1"/>
    <property type="molecule type" value="Genomic_DNA"/>
</dbReference>
<evidence type="ECO:0000259" key="2">
    <source>
        <dbReference type="Pfam" id="PF06863"/>
    </source>
</evidence>
<dbReference type="Pfam" id="PF06863">
    <property type="entry name" value="DUF1254"/>
    <property type="match status" value="1"/>
</dbReference>
<accession>A0A6B3L5F7</accession>
<name>A0A6B3L5F7_9BACT</name>
<dbReference type="InterPro" id="IPR037049">
    <property type="entry name" value="DUF1214_C_sf"/>
</dbReference>
<dbReference type="InterPro" id="IPR037050">
    <property type="entry name" value="DUF1254_sf"/>
</dbReference>
<dbReference type="InterPro" id="IPR010679">
    <property type="entry name" value="DUF1254"/>
</dbReference>
<dbReference type="PANTHER" id="PTHR36509">
    <property type="entry name" value="BLL3101 PROTEIN"/>
    <property type="match status" value="1"/>
</dbReference>
<gene>
    <name evidence="3" type="ORF">G3M56_011910</name>
</gene>
<dbReference type="RefSeq" id="WP_164363803.1">
    <property type="nucleotide sequence ID" value="NZ_CP066776.1"/>
</dbReference>
<organism evidence="3 4">
    <name type="scientific">Sulfuriroseicoccus oceanibius</name>
    <dbReference type="NCBI Taxonomy" id="2707525"/>
    <lineage>
        <taxon>Bacteria</taxon>
        <taxon>Pseudomonadati</taxon>
        <taxon>Verrucomicrobiota</taxon>
        <taxon>Verrucomicrobiia</taxon>
        <taxon>Verrucomicrobiales</taxon>
        <taxon>Verrucomicrobiaceae</taxon>
        <taxon>Sulfuriroseicoccus</taxon>
    </lineage>
</organism>
<dbReference type="PANTHER" id="PTHR36509:SF3">
    <property type="entry name" value="SIGNAL PEPTIDE PROTEIN"/>
    <property type="match status" value="1"/>
</dbReference>